<proteinExistence type="predicted"/>
<evidence type="ECO:0000313" key="1">
    <source>
        <dbReference type="EMBL" id="MEI5984856.1"/>
    </source>
</evidence>
<dbReference type="EMBL" id="JAYLLN010000016">
    <property type="protein sequence ID" value="MEI5984856.1"/>
    <property type="molecule type" value="Genomic_DNA"/>
</dbReference>
<sequence>METPITNAPEKSLSEKMQELVINCFTSANNLENLDEEQQQSIYNLYAKIKYKDIIDQGFWSLGGGLTHYFLSLNEMKLSLLEIMSTRSDEKERLILKELFLFLNILDDRSFYQLFSIRQLLHCPTEIFPEKLEDISREYFD</sequence>
<dbReference type="Proteomes" id="UP001363035">
    <property type="component" value="Unassembled WGS sequence"/>
</dbReference>
<evidence type="ECO:0000313" key="2">
    <source>
        <dbReference type="Proteomes" id="UP001363035"/>
    </source>
</evidence>
<protein>
    <submittedName>
        <fullName evidence="1">Uncharacterized protein</fullName>
    </submittedName>
</protein>
<reference evidence="1 2" key="1">
    <citation type="submission" date="2024-01" db="EMBL/GenBank/DDBJ databases">
        <title>Sphingobacterium tenebrionis sp. nov., a novel endophyte isolated from tenebrio molitor intestines.</title>
        <authorList>
            <person name="Zhang C."/>
        </authorList>
    </citation>
    <scope>NUCLEOTIDE SEQUENCE [LARGE SCALE GENOMIC DNA]</scope>
    <source>
        <strain evidence="1 2">PU5-4</strain>
    </source>
</reference>
<name>A0ABU8I560_9SPHI</name>
<organism evidence="1 2">
    <name type="scientific">Sphingobacterium tenebrionis</name>
    <dbReference type="NCBI Taxonomy" id="3111775"/>
    <lineage>
        <taxon>Bacteria</taxon>
        <taxon>Pseudomonadati</taxon>
        <taxon>Bacteroidota</taxon>
        <taxon>Sphingobacteriia</taxon>
        <taxon>Sphingobacteriales</taxon>
        <taxon>Sphingobacteriaceae</taxon>
        <taxon>Sphingobacterium</taxon>
    </lineage>
</organism>
<keyword evidence="2" id="KW-1185">Reference proteome</keyword>
<comment type="caution">
    <text evidence="1">The sequence shown here is derived from an EMBL/GenBank/DDBJ whole genome shotgun (WGS) entry which is preliminary data.</text>
</comment>
<gene>
    <name evidence="1" type="ORF">VJ786_08075</name>
</gene>
<accession>A0ABU8I560</accession>
<dbReference type="RefSeq" id="WP_144038117.1">
    <property type="nucleotide sequence ID" value="NZ_JAYLLN010000016.1"/>
</dbReference>